<evidence type="ECO:0000313" key="9">
    <source>
        <dbReference type="EMBL" id="NYI05096.1"/>
    </source>
</evidence>
<dbReference type="Gene3D" id="3.40.1190.20">
    <property type="match status" value="1"/>
</dbReference>
<evidence type="ECO:0000256" key="5">
    <source>
        <dbReference type="ARBA" id="ARBA00022840"/>
    </source>
</evidence>
<sequence length="326" mass="33356">MSERYVVVGEALVDLVGQPDGRTFVAHPGGSPANVAFGLARLGRSATLVTQLGPDPLGELVREHLLGAGVELDPAADGAERRTSTALVALDAKGAASYDFHIDWELPGLPELAADAVVLHTGSIAAAMLPGADTVEELFRRERERGAVTLSFDPNCRPALMEPHERAVARVERLVALSDVVKVSDEDLGWLYPGEPVERVAARWQASGPALVAVTRGGEGVHAVAASGAVDRPAVPVRVVDTVGAGDSFMSGLLDALGSHGLLGGERREALRAITGEELTAVVGHAALAAAITCSRSGAMPPTSDELAEAAGAGGVQATGAEAANA</sequence>
<dbReference type="InterPro" id="IPR002139">
    <property type="entry name" value="Ribo/fructo_kinase"/>
</dbReference>
<dbReference type="CDD" id="cd01167">
    <property type="entry name" value="bac_FRK"/>
    <property type="match status" value="1"/>
</dbReference>
<evidence type="ECO:0000256" key="6">
    <source>
        <dbReference type="RuleBase" id="RU003704"/>
    </source>
</evidence>
<proteinExistence type="inferred from homology"/>
<evidence type="ECO:0000256" key="7">
    <source>
        <dbReference type="SAM" id="MobiDB-lite"/>
    </source>
</evidence>
<reference evidence="9 10" key="1">
    <citation type="submission" date="2020-07" db="EMBL/GenBank/DDBJ databases">
        <title>Sequencing the genomes of 1000 actinobacteria strains.</title>
        <authorList>
            <person name="Klenk H.-P."/>
        </authorList>
    </citation>
    <scope>NUCLEOTIDE SEQUENCE [LARGE SCALE GENOMIC DNA]</scope>
    <source>
        <strain evidence="9 10">DSM 42178</strain>
    </source>
</reference>
<dbReference type="PRINTS" id="PR00990">
    <property type="entry name" value="RIBOKINASE"/>
</dbReference>
<keyword evidence="4 6" id="KW-0418">Kinase</keyword>
<evidence type="ECO:0000259" key="8">
    <source>
        <dbReference type="Pfam" id="PF00294"/>
    </source>
</evidence>
<dbReference type="PANTHER" id="PTHR43085">
    <property type="entry name" value="HEXOKINASE FAMILY MEMBER"/>
    <property type="match status" value="1"/>
</dbReference>
<keyword evidence="2 6" id="KW-0808">Transferase</keyword>
<evidence type="ECO:0000313" key="10">
    <source>
        <dbReference type="Proteomes" id="UP000567795"/>
    </source>
</evidence>
<keyword evidence="5" id="KW-0067">ATP-binding</keyword>
<protein>
    <submittedName>
        <fullName evidence="9">Fructokinase</fullName>
        <ecNumber evidence="9">2.7.1.4</ecNumber>
    </submittedName>
</protein>
<keyword evidence="3" id="KW-0547">Nucleotide-binding</keyword>
<dbReference type="RefSeq" id="WP_179813899.1">
    <property type="nucleotide sequence ID" value="NZ_JACBZD010000001.1"/>
</dbReference>
<dbReference type="GO" id="GO:0005524">
    <property type="term" value="F:ATP binding"/>
    <property type="evidence" value="ECO:0007669"/>
    <property type="project" value="UniProtKB-KW"/>
</dbReference>
<organism evidence="9 10">
    <name type="scientific">Allostreptomyces psammosilenae</name>
    <dbReference type="NCBI Taxonomy" id="1892865"/>
    <lineage>
        <taxon>Bacteria</taxon>
        <taxon>Bacillati</taxon>
        <taxon>Actinomycetota</taxon>
        <taxon>Actinomycetes</taxon>
        <taxon>Kitasatosporales</taxon>
        <taxon>Streptomycetaceae</taxon>
        <taxon>Allostreptomyces</taxon>
    </lineage>
</organism>
<evidence type="ECO:0000256" key="3">
    <source>
        <dbReference type="ARBA" id="ARBA00022741"/>
    </source>
</evidence>
<accession>A0A852ZRM1</accession>
<dbReference type="AlphaFoldDB" id="A0A852ZRM1"/>
<keyword evidence="10" id="KW-1185">Reference proteome</keyword>
<dbReference type="EMBL" id="JACBZD010000001">
    <property type="protein sequence ID" value="NYI05096.1"/>
    <property type="molecule type" value="Genomic_DNA"/>
</dbReference>
<dbReference type="InterPro" id="IPR050306">
    <property type="entry name" value="PfkB_Carbo_kinase"/>
</dbReference>
<feature type="region of interest" description="Disordered" evidence="7">
    <location>
        <begin position="299"/>
        <end position="326"/>
    </location>
</feature>
<dbReference type="Pfam" id="PF00294">
    <property type="entry name" value="PfkB"/>
    <property type="match status" value="1"/>
</dbReference>
<dbReference type="InterPro" id="IPR002173">
    <property type="entry name" value="Carboh/pur_kinase_PfkB_CS"/>
</dbReference>
<dbReference type="InterPro" id="IPR029056">
    <property type="entry name" value="Ribokinase-like"/>
</dbReference>
<dbReference type="InterPro" id="IPR011611">
    <property type="entry name" value="PfkB_dom"/>
</dbReference>
<dbReference type="Proteomes" id="UP000567795">
    <property type="component" value="Unassembled WGS sequence"/>
</dbReference>
<dbReference type="GO" id="GO:0008865">
    <property type="term" value="F:fructokinase activity"/>
    <property type="evidence" value="ECO:0007669"/>
    <property type="project" value="UniProtKB-EC"/>
</dbReference>
<dbReference type="PANTHER" id="PTHR43085:SF1">
    <property type="entry name" value="PSEUDOURIDINE KINASE-RELATED"/>
    <property type="match status" value="1"/>
</dbReference>
<evidence type="ECO:0000256" key="2">
    <source>
        <dbReference type="ARBA" id="ARBA00022679"/>
    </source>
</evidence>
<evidence type="ECO:0000256" key="1">
    <source>
        <dbReference type="ARBA" id="ARBA00010688"/>
    </source>
</evidence>
<dbReference type="PROSITE" id="PS00583">
    <property type="entry name" value="PFKB_KINASES_1"/>
    <property type="match status" value="1"/>
</dbReference>
<dbReference type="GO" id="GO:0006000">
    <property type="term" value="P:fructose metabolic process"/>
    <property type="evidence" value="ECO:0007669"/>
    <property type="project" value="UniProtKB-ARBA"/>
</dbReference>
<dbReference type="SUPFAM" id="SSF53613">
    <property type="entry name" value="Ribokinase-like"/>
    <property type="match status" value="1"/>
</dbReference>
<comment type="caution">
    <text evidence="9">The sequence shown here is derived from an EMBL/GenBank/DDBJ whole genome shotgun (WGS) entry which is preliminary data.</text>
</comment>
<feature type="domain" description="Carbohydrate kinase PfkB" evidence="8">
    <location>
        <begin position="4"/>
        <end position="303"/>
    </location>
</feature>
<dbReference type="PROSITE" id="PS00584">
    <property type="entry name" value="PFKB_KINASES_2"/>
    <property type="match status" value="1"/>
</dbReference>
<dbReference type="EC" id="2.7.1.4" evidence="9"/>
<gene>
    <name evidence="9" type="ORF">FHU37_002039</name>
</gene>
<evidence type="ECO:0000256" key="4">
    <source>
        <dbReference type="ARBA" id="ARBA00022777"/>
    </source>
</evidence>
<comment type="similarity">
    <text evidence="1 6">Belongs to the carbohydrate kinase PfkB family.</text>
</comment>
<name>A0A852ZRM1_9ACTN</name>